<protein>
    <recommendedName>
        <fullName evidence="3">non-specific serine/threonine protein kinase</fullName>
        <ecNumber evidence="3">2.7.11.1</ecNumber>
    </recommendedName>
</protein>
<keyword evidence="13 18" id="KW-1133">Transmembrane helix</keyword>
<dbReference type="PANTHER" id="PTHR48007">
    <property type="entry name" value="LEUCINE-RICH REPEAT RECEPTOR-LIKE PROTEIN KINASE PXC1"/>
    <property type="match status" value="1"/>
</dbReference>
<comment type="caution">
    <text evidence="20">The sequence shown here is derived from an EMBL/GenBank/DDBJ whole genome shotgun (WGS) entry which is preliminary data.</text>
</comment>
<dbReference type="InterPro" id="IPR013210">
    <property type="entry name" value="LRR_N_plant-typ"/>
</dbReference>
<comment type="catalytic activity">
    <reaction evidence="17">
        <text>L-seryl-[protein] + ATP = O-phospho-L-seryl-[protein] + ADP + H(+)</text>
        <dbReference type="Rhea" id="RHEA:17989"/>
        <dbReference type="Rhea" id="RHEA-COMP:9863"/>
        <dbReference type="Rhea" id="RHEA-COMP:11604"/>
        <dbReference type="ChEBI" id="CHEBI:15378"/>
        <dbReference type="ChEBI" id="CHEBI:29999"/>
        <dbReference type="ChEBI" id="CHEBI:30616"/>
        <dbReference type="ChEBI" id="CHEBI:83421"/>
        <dbReference type="ChEBI" id="CHEBI:456216"/>
        <dbReference type="EC" id="2.7.11.1"/>
    </reaction>
</comment>
<dbReference type="Pfam" id="PF07714">
    <property type="entry name" value="PK_Tyr_Ser-Thr"/>
    <property type="match status" value="1"/>
</dbReference>
<keyword evidence="4" id="KW-0597">Phosphoprotein</keyword>
<dbReference type="PROSITE" id="PS51257">
    <property type="entry name" value="PROKAR_LIPOPROTEIN"/>
    <property type="match status" value="1"/>
</dbReference>
<keyword evidence="12" id="KW-0067">ATP-binding</keyword>
<keyword evidence="7 18" id="KW-0812">Transmembrane</keyword>
<dbReference type="SUPFAM" id="SSF56112">
    <property type="entry name" value="Protein kinase-like (PK-like)"/>
    <property type="match status" value="1"/>
</dbReference>
<dbReference type="InterPro" id="IPR001245">
    <property type="entry name" value="Ser-Thr/Tyr_kinase_cat_dom"/>
</dbReference>
<keyword evidence="6" id="KW-0808">Transferase</keyword>
<keyword evidence="15" id="KW-0675">Receptor</keyword>
<keyword evidence="21" id="KW-1185">Reference proteome</keyword>
<evidence type="ECO:0000256" key="15">
    <source>
        <dbReference type="ARBA" id="ARBA00023170"/>
    </source>
</evidence>
<dbReference type="Pfam" id="PF08263">
    <property type="entry name" value="LRRNT_2"/>
    <property type="match status" value="1"/>
</dbReference>
<keyword evidence="10" id="KW-0547">Nucleotide-binding</keyword>
<accession>A0AAN7IVH9</accession>
<dbReference type="InterPro" id="IPR032675">
    <property type="entry name" value="LRR_dom_sf"/>
</dbReference>
<keyword evidence="11" id="KW-0418">Kinase</keyword>
<evidence type="ECO:0000256" key="13">
    <source>
        <dbReference type="ARBA" id="ARBA00022989"/>
    </source>
</evidence>
<dbReference type="SUPFAM" id="SSF52058">
    <property type="entry name" value="L domain-like"/>
    <property type="match status" value="1"/>
</dbReference>
<comment type="catalytic activity">
    <reaction evidence="16">
        <text>L-threonyl-[protein] + ATP = O-phospho-L-threonyl-[protein] + ADP + H(+)</text>
        <dbReference type="Rhea" id="RHEA:46608"/>
        <dbReference type="Rhea" id="RHEA-COMP:11060"/>
        <dbReference type="Rhea" id="RHEA-COMP:11605"/>
        <dbReference type="ChEBI" id="CHEBI:15378"/>
        <dbReference type="ChEBI" id="CHEBI:30013"/>
        <dbReference type="ChEBI" id="CHEBI:30616"/>
        <dbReference type="ChEBI" id="CHEBI:61977"/>
        <dbReference type="ChEBI" id="CHEBI:456216"/>
        <dbReference type="EC" id="2.7.11.1"/>
    </reaction>
</comment>
<keyword evidence="5" id="KW-0433">Leucine-rich repeat</keyword>
<dbReference type="Gene3D" id="3.80.10.10">
    <property type="entry name" value="Ribonuclease Inhibitor"/>
    <property type="match status" value="2"/>
</dbReference>
<dbReference type="InterPro" id="IPR001611">
    <property type="entry name" value="Leu-rich_rpt"/>
</dbReference>
<dbReference type="EMBL" id="JAXUIC010000005">
    <property type="protein sequence ID" value="KAK4587576.1"/>
    <property type="molecule type" value="Genomic_DNA"/>
</dbReference>
<comment type="subcellular location">
    <subcellularLocation>
        <location evidence="1">Membrane</location>
        <topology evidence="1">Single-pass membrane protein</topology>
    </subcellularLocation>
</comment>
<evidence type="ECO:0000256" key="9">
    <source>
        <dbReference type="ARBA" id="ARBA00022737"/>
    </source>
</evidence>
<dbReference type="FunFam" id="3.30.200.20:FF:000307">
    <property type="entry name" value="pollen receptor-like kinase 1"/>
    <property type="match status" value="1"/>
</dbReference>
<dbReference type="Gene3D" id="3.30.200.20">
    <property type="entry name" value="Phosphorylase Kinase, domain 1"/>
    <property type="match status" value="1"/>
</dbReference>
<dbReference type="AlphaFoldDB" id="A0AAN7IVH9"/>
<evidence type="ECO:0000256" key="8">
    <source>
        <dbReference type="ARBA" id="ARBA00022729"/>
    </source>
</evidence>
<comment type="similarity">
    <text evidence="2">Belongs to the protein kinase superfamily. Ser/Thr protein kinase family.</text>
</comment>
<evidence type="ECO:0000256" key="11">
    <source>
        <dbReference type="ARBA" id="ARBA00022777"/>
    </source>
</evidence>
<reference evidence="20 21" key="1">
    <citation type="journal article" date="2023" name="G3 (Bethesda)">
        <title>A haplotype-resolved chromosome-scale genome for Quercus rubra L. provides insights into the genetics of adaptive traits for red oak species.</title>
        <authorList>
            <person name="Kapoor B."/>
            <person name="Jenkins J."/>
            <person name="Schmutz J."/>
            <person name="Zhebentyayeva T."/>
            <person name="Kuelheim C."/>
            <person name="Coggeshall M."/>
            <person name="Heim C."/>
            <person name="Lasky J.R."/>
            <person name="Leites L."/>
            <person name="Islam-Faridi N."/>
            <person name="Romero-Severson J."/>
            <person name="DeLeo V.L."/>
            <person name="Lucas S.M."/>
            <person name="Lazic D."/>
            <person name="Gailing O."/>
            <person name="Carlson J."/>
            <person name="Staton M."/>
        </authorList>
    </citation>
    <scope>NUCLEOTIDE SEQUENCE [LARGE SCALE GENOMIC DNA]</scope>
    <source>
        <strain evidence="20">Pseudo-F2</strain>
    </source>
</reference>
<gene>
    <name evidence="20" type="ORF">RGQ29_018830</name>
</gene>
<dbReference type="PANTHER" id="PTHR48007:SF19">
    <property type="entry name" value="POLLEN RECEPTOR-LIKE KINASE 5"/>
    <property type="match status" value="1"/>
</dbReference>
<feature type="transmembrane region" description="Helical" evidence="18">
    <location>
        <begin position="252"/>
        <end position="278"/>
    </location>
</feature>
<keyword evidence="8" id="KW-0732">Signal</keyword>
<evidence type="ECO:0000256" key="10">
    <source>
        <dbReference type="ARBA" id="ARBA00022741"/>
    </source>
</evidence>
<evidence type="ECO:0000313" key="21">
    <source>
        <dbReference type="Proteomes" id="UP001324115"/>
    </source>
</evidence>
<evidence type="ECO:0000256" key="17">
    <source>
        <dbReference type="ARBA" id="ARBA00048679"/>
    </source>
</evidence>
<dbReference type="InterPro" id="IPR011009">
    <property type="entry name" value="Kinase-like_dom_sf"/>
</dbReference>
<keyword evidence="9" id="KW-0677">Repeat</keyword>
<evidence type="ECO:0000259" key="19">
    <source>
        <dbReference type="PROSITE" id="PS50011"/>
    </source>
</evidence>
<sequence>MLMGARLARLMRAPTRSTFLFFIFIVMQSCMVMTSFGVSDMEILLTFKESLANTKAINNWDPNVNPCNENRGNWIGVKCHKGYVRGLQLENMGLMGNIDIDALVSLQSLRTVSFMNNTFAGSMPSFNKLTALRSVFLSFNHFTGEIPDDAFVGMKFLKKVLLANNEFTGKIPSSLAALPKILVLSLDGNKFEGQIPDFLQKSLRKFNVSNNNLEGQIPASLSNMDPNSFSGNANLCGSPLESCKKGGKKLSVFKITAIVVMVVLVAAVIIAVFFIFYFKKKSKPLERTSTLHDKNRFDISYSEVPEPVEPTVPENTGQHKVKSEHGKLTFVRDDREKFDLEDLLRASAEILGSATFGSSYKAMIMNDQVVVVKRYKHMNIVGREEFDEHMTRLGSLSHPNLLPLVAYYYRKEEKLLISDFVVNGSLASVLHGNHYEDKPALNWPTRLRIIKGVARGLAYLYDAIPSLIISHGHLKSSNVLLDESMDAILADYALSPVINIDLVQQIMMAYKSPEFAQHGRITKKTDVWSFGILILEILTGKFPENYLTHAHDRNADLASWVNTMIKEKLVSDVFDLEMGGATNSKSEILKLLKIGLSCCEEDVERRLDIKEVVRMIEEFKEGDGDGEYISSVTNDGDNFRGM</sequence>
<evidence type="ECO:0000256" key="16">
    <source>
        <dbReference type="ARBA" id="ARBA00047899"/>
    </source>
</evidence>
<dbReference type="Pfam" id="PF00560">
    <property type="entry name" value="LRR_1"/>
    <property type="match status" value="1"/>
</dbReference>
<proteinExistence type="inferred from homology"/>
<keyword evidence="14 18" id="KW-0472">Membrane</keyword>
<evidence type="ECO:0000256" key="5">
    <source>
        <dbReference type="ARBA" id="ARBA00022614"/>
    </source>
</evidence>
<dbReference type="InterPro" id="IPR000719">
    <property type="entry name" value="Prot_kinase_dom"/>
</dbReference>
<dbReference type="Gene3D" id="1.10.510.10">
    <property type="entry name" value="Transferase(Phosphotransferase) domain 1"/>
    <property type="match status" value="1"/>
</dbReference>
<evidence type="ECO:0000256" key="1">
    <source>
        <dbReference type="ARBA" id="ARBA00004167"/>
    </source>
</evidence>
<evidence type="ECO:0000256" key="6">
    <source>
        <dbReference type="ARBA" id="ARBA00022679"/>
    </source>
</evidence>
<dbReference type="InterPro" id="IPR046959">
    <property type="entry name" value="PRK1-6/SRF4-like"/>
</dbReference>
<organism evidence="20 21">
    <name type="scientific">Quercus rubra</name>
    <name type="common">Northern red oak</name>
    <name type="synonym">Quercus borealis</name>
    <dbReference type="NCBI Taxonomy" id="3512"/>
    <lineage>
        <taxon>Eukaryota</taxon>
        <taxon>Viridiplantae</taxon>
        <taxon>Streptophyta</taxon>
        <taxon>Embryophyta</taxon>
        <taxon>Tracheophyta</taxon>
        <taxon>Spermatophyta</taxon>
        <taxon>Magnoliopsida</taxon>
        <taxon>eudicotyledons</taxon>
        <taxon>Gunneridae</taxon>
        <taxon>Pentapetalae</taxon>
        <taxon>rosids</taxon>
        <taxon>fabids</taxon>
        <taxon>Fagales</taxon>
        <taxon>Fagaceae</taxon>
        <taxon>Quercus</taxon>
    </lineage>
</organism>
<evidence type="ECO:0000256" key="7">
    <source>
        <dbReference type="ARBA" id="ARBA00022692"/>
    </source>
</evidence>
<name>A0AAN7IVH9_QUERU</name>
<dbReference type="GO" id="GO:0016020">
    <property type="term" value="C:membrane"/>
    <property type="evidence" value="ECO:0007669"/>
    <property type="project" value="UniProtKB-SubCell"/>
</dbReference>
<evidence type="ECO:0000256" key="4">
    <source>
        <dbReference type="ARBA" id="ARBA00022553"/>
    </source>
</evidence>
<evidence type="ECO:0000313" key="20">
    <source>
        <dbReference type="EMBL" id="KAK4587576.1"/>
    </source>
</evidence>
<feature type="domain" description="Protein kinase" evidence="19">
    <location>
        <begin position="345"/>
        <end position="620"/>
    </location>
</feature>
<dbReference type="FunFam" id="1.10.510.10:FF:000480">
    <property type="entry name" value="Pollen receptor-like kinase 1"/>
    <property type="match status" value="1"/>
</dbReference>
<dbReference type="PROSITE" id="PS50011">
    <property type="entry name" value="PROTEIN_KINASE_DOM"/>
    <property type="match status" value="1"/>
</dbReference>
<evidence type="ECO:0000256" key="12">
    <source>
        <dbReference type="ARBA" id="ARBA00022840"/>
    </source>
</evidence>
<evidence type="ECO:0000256" key="18">
    <source>
        <dbReference type="SAM" id="Phobius"/>
    </source>
</evidence>
<dbReference type="EC" id="2.7.11.1" evidence="3"/>
<evidence type="ECO:0000256" key="2">
    <source>
        <dbReference type="ARBA" id="ARBA00008684"/>
    </source>
</evidence>
<dbReference type="Pfam" id="PF13855">
    <property type="entry name" value="LRR_8"/>
    <property type="match status" value="1"/>
</dbReference>
<evidence type="ECO:0000256" key="14">
    <source>
        <dbReference type="ARBA" id="ARBA00023136"/>
    </source>
</evidence>
<dbReference type="GO" id="GO:0004674">
    <property type="term" value="F:protein serine/threonine kinase activity"/>
    <property type="evidence" value="ECO:0007669"/>
    <property type="project" value="UniProtKB-EC"/>
</dbReference>
<dbReference type="Proteomes" id="UP001324115">
    <property type="component" value="Unassembled WGS sequence"/>
</dbReference>
<evidence type="ECO:0000256" key="3">
    <source>
        <dbReference type="ARBA" id="ARBA00012513"/>
    </source>
</evidence>
<dbReference type="GO" id="GO:0005524">
    <property type="term" value="F:ATP binding"/>
    <property type="evidence" value="ECO:0007669"/>
    <property type="project" value="UniProtKB-KW"/>
</dbReference>